<dbReference type="EMBL" id="JABWDY010010307">
    <property type="protein sequence ID" value="KAF5200772.1"/>
    <property type="molecule type" value="Genomic_DNA"/>
</dbReference>
<keyword evidence="3" id="KW-1185">Reference proteome</keyword>
<comment type="caution">
    <text evidence="2">The sequence shown here is derived from an EMBL/GenBank/DDBJ whole genome shotgun (WGS) entry which is preliminary data.</text>
</comment>
<dbReference type="InterPro" id="IPR017853">
    <property type="entry name" value="GH"/>
</dbReference>
<evidence type="ECO:0000313" key="3">
    <source>
        <dbReference type="Proteomes" id="UP000554482"/>
    </source>
</evidence>
<dbReference type="GO" id="GO:0016020">
    <property type="term" value="C:membrane"/>
    <property type="evidence" value="ECO:0007669"/>
    <property type="project" value="InterPro"/>
</dbReference>
<dbReference type="PANTHER" id="PTHR14363:SF21">
    <property type="entry name" value="HEPARANASE-LIKE PROTEIN 1"/>
    <property type="match status" value="1"/>
</dbReference>
<dbReference type="Pfam" id="PF03662">
    <property type="entry name" value="Glyco_hydro_79n"/>
    <property type="match status" value="1"/>
</dbReference>
<dbReference type="InterPro" id="IPR005199">
    <property type="entry name" value="Glyco_hydro_79"/>
</dbReference>
<dbReference type="GO" id="GO:0009505">
    <property type="term" value="C:plant-type cell wall"/>
    <property type="evidence" value="ECO:0007669"/>
    <property type="project" value="TreeGrafter"/>
</dbReference>
<accession>A0A7J6WXD9</accession>
<dbReference type="Gene3D" id="3.20.20.80">
    <property type="entry name" value="Glycosidases"/>
    <property type="match status" value="1"/>
</dbReference>
<evidence type="ECO:0000313" key="2">
    <source>
        <dbReference type="EMBL" id="KAF5200772.1"/>
    </source>
</evidence>
<comment type="similarity">
    <text evidence="1">Belongs to the glycosyl hydrolase 79 family.</text>
</comment>
<dbReference type="Proteomes" id="UP000554482">
    <property type="component" value="Unassembled WGS sequence"/>
</dbReference>
<dbReference type="GO" id="GO:0004566">
    <property type="term" value="F:beta-glucuronidase activity"/>
    <property type="evidence" value="ECO:0007669"/>
    <property type="project" value="TreeGrafter"/>
</dbReference>
<sequence>AIVTFGLNALYGRHKIKGLAWGGAWDSSNAYEFIKYTVSKGYHIDSWEFGNDPNLVNKILDPHYLSKTTSNTFKKLRQTIKIHGPWASAWVGESGGAYNSVLFFGIVLLAKESLLLRAKHHQIYSFMPIVQNQERALQYSLCRHDEKWSSAAKFADAAVDVADGVATLIVCRCCCPGS</sequence>
<proteinExistence type="inferred from homology"/>
<dbReference type="AlphaFoldDB" id="A0A7J6WXD9"/>
<protein>
    <submittedName>
        <fullName evidence="2">Heparanase-like protein</fullName>
    </submittedName>
</protein>
<reference evidence="2 3" key="1">
    <citation type="submission" date="2020-06" db="EMBL/GenBank/DDBJ databases">
        <title>Transcriptomic and genomic resources for Thalictrum thalictroides and T. hernandezii: Facilitating candidate gene discovery in an emerging model plant lineage.</title>
        <authorList>
            <person name="Arias T."/>
            <person name="Riano-Pachon D.M."/>
            <person name="Di Stilio V.S."/>
        </authorList>
    </citation>
    <scope>NUCLEOTIDE SEQUENCE [LARGE SCALE GENOMIC DNA]</scope>
    <source>
        <strain evidence="3">cv. WT478/WT964</strain>
        <tissue evidence="2">Leaves</tissue>
    </source>
</reference>
<dbReference type="SUPFAM" id="SSF51445">
    <property type="entry name" value="(Trans)glycosidases"/>
    <property type="match status" value="1"/>
</dbReference>
<dbReference type="PANTHER" id="PTHR14363">
    <property type="entry name" value="HEPARANASE-RELATED"/>
    <property type="match status" value="1"/>
</dbReference>
<name>A0A7J6WXD9_THATH</name>
<organism evidence="2 3">
    <name type="scientific">Thalictrum thalictroides</name>
    <name type="common">Rue-anemone</name>
    <name type="synonym">Anemone thalictroides</name>
    <dbReference type="NCBI Taxonomy" id="46969"/>
    <lineage>
        <taxon>Eukaryota</taxon>
        <taxon>Viridiplantae</taxon>
        <taxon>Streptophyta</taxon>
        <taxon>Embryophyta</taxon>
        <taxon>Tracheophyta</taxon>
        <taxon>Spermatophyta</taxon>
        <taxon>Magnoliopsida</taxon>
        <taxon>Ranunculales</taxon>
        <taxon>Ranunculaceae</taxon>
        <taxon>Thalictroideae</taxon>
        <taxon>Thalictrum</taxon>
    </lineage>
</organism>
<dbReference type="OrthoDB" id="726732at2759"/>
<feature type="non-terminal residue" evidence="2">
    <location>
        <position position="1"/>
    </location>
</feature>
<evidence type="ECO:0000256" key="1">
    <source>
        <dbReference type="ARBA" id="ARBA00009800"/>
    </source>
</evidence>
<gene>
    <name evidence="2" type="ORF">FRX31_009641</name>
</gene>